<dbReference type="Pfam" id="PF01551">
    <property type="entry name" value="Peptidase_M23"/>
    <property type="match status" value="1"/>
</dbReference>
<gene>
    <name evidence="3" type="ORF">SP60_06495</name>
</gene>
<dbReference type="GO" id="GO:0004222">
    <property type="term" value="F:metalloendopeptidase activity"/>
    <property type="evidence" value="ECO:0007669"/>
    <property type="project" value="TreeGrafter"/>
</dbReference>
<dbReference type="Proteomes" id="UP000058020">
    <property type="component" value="Chromosome"/>
</dbReference>
<dbReference type="PANTHER" id="PTHR21666:SF274">
    <property type="entry name" value="STAGE IV SPORULATION PROTEIN FA"/>
    <property type="match status" value="1"/>
</dbReference>
<accession>A0A0M4PNU5</accession>
<dbReference type="InterPro" id="IPR011055">
    <property type="entry name" value="Dup_hybrid_motif"/>
</dbReference>
<evidence type="ECO:0000256" key="1">
    <source>
        <dbReference type="SAM" id="MobiDB-lite"/>
    </source>
</evidence>
<dbReference type="InterPro" id="IPR016047">
    <property type="entry name" value="M23ase_b-sheet_dom"/>
</dbReference>
<evidence type="ECO:0000313" key="3">
    <source>
        <dbReference type="EMBL" id="ALE52879.1"/>
    </source>
</evidence>
<protein>
    <recommendedName>
        <fullName evidence="2">M23ase beta-sheet core domain-containing protein</fullName>
    </recommendedName>
</protein>
<evidence type="ECO:0000313" key="4">
    <source>
        <dbReference type="Proteomes" id="UP000058020"/>
    </source>
</evidence>
<dbReference type="AlphaFoldDB" id="A0A0M4PNU5"/>
<dbReference type="KEGG" id="tho:SP60_06495"/>
<reference evidence="3 4" key="1">
    <citation type="journal article" date="2015" name="Genome Announc.">
        <title>Genome Sequence of 'Candidatus Thioglobus autotrophica' Strain EF1, a Chemoautotroph from the SUP05 Clade of Marine Gammaproteobacteria.</title>
        <authorList>
            <person name="Shah V."/>
            <person name="Morris R.M."/>
        </authorList>
    </citation>
    <scope>NUCLEOTIDE SEQUENCE [LARGE SCALE GENOMIC DNA]</scope>
    <source>
        <strain evidence="3 4">EF1</strain>
    </source>
</reference>
<dbReference type="OrthoDB" id="9795421at2"/>
<dbReference type="SUPFAM" id="SSF51261">
    <property type="entry name" value="Duplicated hybrid motif"/>
    <property type="match status" value="1"/>
</dbReference>
<dbReference type="STRING" id="1705394.SP60_06495"/>
<sequence>MLVKLFSLVVLLSLSGCYSTTPKQAVIVVEKSSHLENINQQRLTIQPSEKNHRTVDKSTAKVSQQKSQPQQKSNQRKTWRTPVSAKVSQTFSKKHQGLTFNTQSGQKIRAIRKGKVIYIGDKMKSHGTMIIIRHPLGFYSTYTQSQSLSVAVGDQISKNQVIASTNSQPFYFEMKKFEQTIDPLKYLK</sequence>
<dbReference type="EMBL" id="CP010552">
    <property type="protein sequence ID" value="ALE52879.1"/>
    <property type="molecule type" value="Genomic_DNA"/>
</dbReference>
<feature type="domain" description="M23ase beta-sheet core" evidence="2">
    <location>
        <begin position="94"/>
        <end position="183"/>
    </location>
</feature>
<name>A0A0M4PNU5_9GAMM</name>
<dbReference type="PROSITE" id="PS51257">
    <property type="entry name" value="PROKAR_LIPOPROTEIN"/>
    <property type="match status" value="1"/>
</dbReference>
<keyword evidence="4" id="KW-1185">Reference proteome</keyword>
<proteinExistence type="predicted"/>
<dbReference type="CDD" id="cd12797">
    <property type="entry name" value="M23_peptidase"/>
    <property type="match status" value="1"/>
</dbReference>
<feature type="region of interest" description="Disordered" evidence="1">
    <location>
        <begin position="46"/>
        <end position="83"/>
    </location>
</feature>
<evidence type="ECO:0000259" key="2">
    <source>
        <dbReference type="Pfam" id="PF01551"/>
    </source>
</evidence>
<feature type="compositionally biased region" description="Basic and acidic residues" evidence="1">
    <location>
        <begin position="49"/>
        <end position="59"/>
    </location>
</feature>
<dbReference type="PANTHER" id="PTHR21666">
    <property type="entry name" value="PEPTIDASE-RELATED"/>
    <property type="match status" value="1"/>
</dbReference>
<dbReference type="RefSeq" id="WP_053951852.1">
    <property type="nucleotide sequence ID" value="NZ_CP010552.1"/>
</dbReference>
<feature type="compositionally biased region" description="Low complexity" evidence="1">
    <location>
        <begin position="61"/>
        <end position="73"/>
    </location>
</feature>
<organism evidence="3 4">
    <name type="scientific">Candidatus Thioglobus autotrophicus</name>
    <dbReference type="NCBI Taxonomy" id="1705394"/>
    <lineage>
        <taxon>Bacteria</taxon>
        <taxon>Pseudomonadati</taxon>
        <taxon>Pseudomonadota</taxon>
        <taxon>Gammaproteobacteria</taxon>
        <taxon>Candidatus Pseudothioglobaceae</taxon>
        <taxon>Candidatus Thioglobus</taxon>
    </lineage>
</organism>
<dbReference type="InterPro" id="IPR050570">
    <property type="entry name" value="Cell_wall_metabolism_enzyme"/>
</dbReference>
<dbReference type="Gene3D" id="2.70.70.10">
    <property type="entry name" value="Glucose Permease (Domain IIA)"/>
    <property type="match status" value="1"/>
</dbReference>